<dbReference type="EMBL" id="JALJAT010000002">
    <property type="protein sequence ID" value="KAK4472570.1"/>
    <property type="molecule type" value="Genomic_DNA"/>
</dbReference>
<dbReference type="AlphaFoldDB" id="A0AAE2D759"/>
<name>A0AAE2D759_SCHME</name>
<feature type="coiled-coil region" evidence="1">
    <location>
        <begin position="259"/>
        <end position="350"/>
    </location>
</feature>
<evidence type="ECO:0000313" key="3">
    <source>
        <dbReference type="Proteomes" id="UP001292079"/>
    </source>
</evidence>
<protein>
    <submittedName>
        <fullName evidence="2">Uncharacterized protein</fullName>
    </submittedName>
</protein>
<feature type="coiled-coil region" evidence="1">
    <location>
        <begin position="384"/>
        <end position="411"/>
    </location>
</feature>
<reference evidence="2" key="1">
    <citation type="submission" date="2022-04" db="EMBL/GenBank/DDBJ databases">
        <authorList>
            <person name="Xu L."/>
            <person name="Lv Z."/>
        </authorList>
    </citation>
    <scope>NUCLEOTIDE SEQUENCE</scope>
    <source>
        <strain evidence="2">LV_2022a</strain>
    </source>
</reference>
<keyword evidence="1" id="KW-0175">Coiled coil</keyword>
<keyword evidence="3" id="KW-1185">Reference proteome</keyword>
<accession>A0AAE2D759</accession>
<comment type="caution">
    <text evidence="2">The sequence shown here is derived from an EMBL/GenBank/DDBJ whole genome shotgun (WGS) entry which is preliminary data.</text>
</comment>
<gene>
    <name evidence="2" type="ORF">MN116_003810</name>
</gene>
<evidence type="ECO:0000313" key="2">
    <source>
        <dbReference type="EMBL" id="KAK4472570.1"/>
    </source>
</evidence>
<dbReference type="Proteomes" id="UP001292079">
    <property type="component" value="Unassembled WGS sequence"/>
</dbReference>
<sequence length="527" mass="61856">MVDCENIYQKVLPTCFQKRLEITSTGKTDEEAECQNNYNLSNMYICKTAGYETFTDSIEINRRHEALDTKSYNAKSQTKNFKTEFLTLNKERINEQLELEKVSKSLRSQLETASKESNQEINKTSMESKQSEMQFQYLKCCVDQLLEANAEQERLICAMNEHLEASNKKIEDYKSFVRCVSSAIRKFDPDNKVIEPTDFKNQEIEHIRSVFNKFLQIIEEKQYSQTIEIEKMKTRIDVIQSQHKEEILRIEEKHQSTFHKQCEQLQDELNNTIIRAEKATQEARTLRQEVANARSKYEEEIIEKRERIQDLEKKLINVTSKQNNSDLISRKELESLLDTTQKEMIKIKCERDSVISQLSTVSTQLETAEILKIIDQLKRKSAINKENKLQTKRLQKELEELKCQLDRFKATSLNNQRALEECKRTICLDAVYLIKYRVRKELMEQIHVLKKRQLCSEKCLQSKPLRAANNERCTIQFRASKKPSSAVYNVGKKSNYIKPNPSDCLSTSSFRKLLQPDIIKFSNPFIR</sequence>
<proteinExistence type="predicted"/>
<organism evidence="2 3">
    <name type="scientific">Schistosoma mekongi</name>
    <name type="common">Parasitic worm</name>
    <dbReference type="NCBI Taxonomy" id="38744"/>
    <lineage>
        <taxon>Eukaryota</taxon>
        <taxon>Metazoa</taxon>
        <taxon>Spiralia</taxon>
        <taxon>Lophotrochozoa</taxon>
        <taxon>Platyhelminthes</taxon>
        <taxon>Trematoda</taxon>
        <taxon>Digenea</taxon>
        <taxon>Strigeidida</taxon>
        <taxon>Schistosomatoidea</taxon>
        <taxon>Schistosomatidae</taxon>
        <taxon>Schistosoma</taxon>
    </lineage>
</organism>
<evidence type="ECO:0000256" key="1">
    <source>
        <dbReference type="SAM" id="Coils"/>
    </source>
</evidence>
<reference evidence="2" key="2">
    <citation type="journal article" date="2023" name="Infect Dis Poverty">
        <title>Chromosome-scale genome of the human blood fluke Schistosoma mekongi and its implications for public health.</title>
        <authorList>
            <person name="Zhou M."/>
            <person name="Xu L."/>
            <person name="Xu D."/>
            <person name="Chen W."/>
            <person name="Khan J."/>
            <person name="Hu Y."/>
            <person name="Huang H."/>
            <person name="Wei H."/>
            <person name="Zhang Y."/>
            <person name="Chusongsang P."/>
            <person name="Tanasarnprasert K."/>
            <person name="Hu X."/>
            <person name="Limpanont Y."/>
            <person name="Lv Z."/>
        </authorList>
    </citation>
    <scope>NUCLEOTIDE SEQUENCE</scope>
    <source>
        <strain evidence="2">LV_2022a</strain>
    </source>
</reference>